<protein>
    <submittedName>
        <fullName evidence="2">Uncharacterized protein</fullName>
    </submittedName>
</protein>
<keyword evidence="1" id="KW-0472">Membrane</keyword>
<feature type="transmembrane region" description="Helical" evidence="1">
    <location>
        <begin position="6"/>
        <end position="28"/>
    </location>
</feature>
<evidence type="ECO:0000313" key="2">
    <source>
        <dbReference type="EMBL" id="RAW52213.1"/>
    </source>
</evidence>
<name>A0A329TTL3_9FIRM</name>
<dbReference type="RefSeq" id="WP_112114791.1">
    <property type="nucleotide sequence ID" value="NZ_PRKZ01000001.1"/>
</dbReference>
<gene>
    <name evidence="2" type="ORF">C4N25_02035</name>
</gene>
<keyword evidence="1" id="KW-1133">Transmembrane helix</keyword>
<dbReference type="AlphaFoldDB" id="A0A329TTL3"/>
<keyword evidence="1" id="KW-0812">Transmembrane</keyword>
<evidence type="ECO:0000256" key="1">
    <source>
        <dbReference type="SAM" id="Phobius"/>
    </source>
</evidence>
<comment type="caution">
    <text evidence="2">The sequence shown here is derived from an EMBL/GenBank/DDBJ whole genome shotgun (WGS) entry which is preliminary data.</text>
</comment>
<reference evidence="2 3" key="1">
    <citation type="submission" date="2018-02" db="EMBL/GenBank/DDBJ databases">
        <title>Complete genome sequencing of Faecalibacterium prausnitzii strains isolated from the human gut.</title>
        <authorList>
            <person name="Fitzgerald B.C."/>
            <person name="Shkoporov A.N."/>
            <person name="Ross P.R."/>
            <person name="Hill C."/>
        </authorList>
    </citation>
    <scope>NUCLEOTIDE SEQUENCE [LARGE SCALE GENOMIC DNA]</scope>
    <source>
        <strain evidence="2 3">APC942/8-14-2</strain>
    </source>
</reference>
<organism evidence="2 3">
    <name type="scientific">Faecalibacterium prausnitzii</name>
    <dbReference type="NCBI Taxonomy" id="853"/>
    <lineage>
        <taxon>Bacteria</taxon>
        <taxon>Bacillati</taxon>
        <taxon>Bacillota</taxon>
        <taxon>Clostridia</taxon>
        <taxon>Eubacteriales</taxon>
        <taxon>Oscillospiraceae</taxon>
        <taxon>Faecalibacterium</taxon>
    </lineage>
</organism>
<dbReference type="Proteomes" id="UP000251634">
    <property type="component" value="Unassembled WGS sequence"/>
</dbReference>
<proteinExistence type="predicted"/>
<evidence type="ECO:0000313" key="3">
    <source>
        <dbReference type="Proteomes" id="UP000251634"/>
    </source>
</evidence>
<sequence>MEEIDGTILPGGVLGSLAMAALFGAGAAKRMETNRLFILQFSPFFRNAQKGQARGLPFCGSEFLYAMF</sequence>
<dbReference type="EMBL" id="PRKZ01000001">
    <property type="protein sequence ID" value="RAW52213.1"/>
    <property type="molecule type" value="Genomic_DNA"/>
</dbReference>
<accession>A0A329TTL3</accession>